<dbReference type="Pfam" id="PF02545">
    <property type="entry name" value="Maf"/>
    <property type="match status" value="1"/>
</dbReference>
<keyword evidence="2 3" id="KW-0378">Hydrolase</keyword>
<dbReference type="GO" id="GO:0047429">
    <property type="term" value="F:nucleoside triphosphate diphosphatase activity"/>
    <property type="evidence" value="ECO:0007669"/>
    <property type="project" value="UniProtKB-EC"/>
</dbReference>
<comment type="catalytic activity">
    <reaction evidence="3">
        <text>a ribonucleoside 5'-triphosphate + H2O = a ribonucleoside 5'-phosphate + diphosphate + H(+)</text>
        <dbReference type="Rhea" id="RHEA:23996"/>
        <dbReference type="ChEBI" id="CHEBI:15377"/>
        <dbReference type="ChEBI" id="CHEBI:15378"/>
        <dbReference type="ChEBI" id="CHEBI:33019"/>
        <dbReference type="ChEBI" id="CHEBI:58043"/>
        <dbReference type="ChEBI" id="CHEBI:61557"/>
        <dbReference type="EC" id="3.6.1.9"/>
    </reaction>
</comment>
<organism evidence="4 5">
    <name type="scientific">Corynebacterium canis</name>
    <dbReference type="NCBI Taxonomy" id="679663"/>
    <lineage>
        <taxon>Bacteria</taxon>
        <taxon>Bacillati</taxon>
        <taxon>Actinomycetota</taxon>
        <taxon>Actinomycetes</taxon>
        <taxon>Mycobacteriales</taxon>
        <taxon>Corynebacteriaceae</taxon>
        <taxon>Corynebacterium</taxon>
    </lineage>
</organism>
<dbReference type="InterPro" id="IPR029001">
    <property type="entry name" value="ITPase-like_fam"/>
</dbReference>
<dbReference type="RefSeq" id="WP_146324712.1">
    <property type="nucleotide sequence ID" value="NZ_BAABLR010000005.1"/>
</dbReference>
<evidence type="ECO:0000313" key="4">
    <source>
        <dbReference type="EMBL" id="TWT24196.1"/>
    </source>
</evidence>
<dbReference type="SUPFAM" id="SSF52972">
    <property type="entry name" value="ITPase-like"/>
    <property type="match status" value="1"/>
</dbReference>
<dbReference type="EMBL" id="VOHM01000018">
    <property type="protein sequence ID" value="TWT24196.1"/>
    <property type="molecule type" value="Genomic_DNA"/>
</dbReference>
<comment type="similarity">
    <text evidence="3">Belongs to the Maf family.</text>
</comment>
<protein>
    <recommendedName>
        <fullName evidence="3">Nucleoside triphosphate pyrophosphatase</fullName>
        <ecNumber evidence="3">3.6.1.9</ecNumber>
    </recommendedName>
    <alternativeName>
        <fullName evidence="3">Nucleotide pyrophosphatase</fullName>
        <shortName evidence="3">Nucleotide PPase</shortName>
    </alternativeName>
</protein>
<evidence type="ECO:0000256" key="2">
    <source>
        <dbReference type="ARBA" id="ARBA00022801"/>
    </source>
</evidence>
<accession>A0A5C5UDS1</accession>
<proteinExistence type="inferred from homology"/>
<dbReference type="EC" id="3.6.1.9" evidence="3"/>
<dbReference type="PANTHER" id="PTHR43213:SF5">
    <property type="entry name" value="BIFUNCTIONAL DTTP_UTP PYROPHOSPHATASE_METHYLTRANSFERASE PROTEIN-RELATED"/>
    <property type="match status" value="1"/>
</dbReference>
<comment type="subcellular location">
    <subcellularLocation>
        <location evidence="3">Cytoplasm</location>
    </subcellularLocation>
</comment>
<feature type="active site" description="Proton acceptor" evidence="3">
    <location>
        <position position="72"/>
    </location>
</feature>
<dbReference type="InterPro" id="IPR003697">
    <property type="entry name" value="Maf-like"/>
</dbReference>
<gene>
    <name evidence="4" type="ORF">FRX94_08530</name>
</gene>
<keyword evidence="3" id="KW-0963">Cytoplasm</keyword>
<dbReference type="Gene3D" id="3.90.950.10">
    <property type="match status" value="1"/>
</dbReference>
<reference evidence="4 5" key="1">
    <citation type="submission" date="2019-08" db="EMBL/GenBank/DDBJ databases">
        <authorList>
            <person name="Lei W."/>
        </authorList>
    </citation>
    <scope>NUCLEOTIDE SEQUENCE [LARGE SCALE GENOMIC DNA]</scope>
    <source>
        <strain evidence="4 5">CCUG 58627</strain>
    </source>
</reference>
<evidence type="ECO:0000256" key="3">
    <source>
        <dbReference type="HAMAP-Rule" id="MF_00528"/>
    </source>
</evidence>
<dbReference type="PANTHER" id="PTHR43213">
    <property type="entry name" value="BIFUNCTIONAL DTTP/UTP PYROPHOSPHATASE/METHYLTRANSFERASE PROTEIN-RELATED"/>
    <property type="match status" value="1"/>
</dbReference>
<name>A0A5C5UDS1_9CORY</name>
<dbReference type="AlphaFoldDB" id="A0A5C5UDS1"/>
<comment type="caution">
    <text evidence="4">The sequence shown here is derived from an EMBL/GenBank/DDBJ whole genome shotgun (WGS) entry which is preliminary data.</text>
</comment>
<keyword evidence="3" id="KW-0546">Nucleotide metabolism</keyword>
<dbReference type="GO" id="GO:0005737">
    <property type="term" value="C:cytoplasm"/>
    <property type="evidence" value="ECO:0007669"/>
    <property type="project" value="UniProtKB-SubCell"/>
</dbReference>
<comment type="function">
    <text evidence="3">Nucleoside triphosphate pyrophosphatase. May have a dual role in cell division arrest and in preventing the incorporation of modified nucleotides into cellular nucleic acids.</text>
</comment>
<dbReference type="PIRSF" id="PIRSF006305">
    <property type="entry name" value="Maf"/>
    <property type="match status" value="1"/>
</dbReference>
<dbReference type="Proteomes" id="UP000320791">
    <property type="component" value="Unassembled WGS sequence"/>
</dbReference>
<comment type="caution">
    <text evidence="3">Lacks conserved residue(s) required for the propagation of feature annotation.</text>
</comment>
<keyword evidence="5" id="KW-1185">Reference proteome</keyword>
<dbReference type="NCBIfam" id="TIGR00172">
    <property type="entry name" value="maf"/>
    <property type="match status" value="1"/>
</dbReference>
<comment type="cofactor">
    <cofactor evidence="1 3">
        <name>a divalent metal cation</name>
        <dbReference type="ChEBI" id="CHEBI:60240"/>
    </cofactor>
</comment>
<dbReference type="GO" id="GO:0009117">
    <property type="term" value="P:nucleotide metabolic process"/>
    <property type="evidence" value="ECO:0007669"/>
    <property type="project" value="UniProtKB-KW"/>
</dbReference>
<dbReference type="OrthoDB" id="3527985at2"/>
<evidence type="ECO:0000313" key="5">
    <source>
        <dbReference type="Proteomes" id="UP000320791"/>
    </source>
</evidence>
<evidence type="ECO:0000256" key="1">
    <source>
        <dbReference type="ARBA" id="ARBA00001968"/>
    </source>
</evidence>
<sequence length="199" mass="21236">MRIVLASASPSRLAILQAAGVTPIVHPADLDEDALLATVCDAPAETQILTLSQAKAETVAAEHPTDVVIGCDSMLHLDGQLQGKPLTIDNTIARWKQQRGRTAELVTGHCIIAPHNSQRVLQAATTTVTFGQVSDADIEAYARTGEPLHCAGAFTLEALGGWFIDSIHGDPSNVIGLSLPLVRKALYQFGHNVSECWIR</sequence>
<comment type="catalytic activity">
    <reaction evidence="3">
        <text>a 2'-deoxyribonucleoside 5'-triphosphate + H2O = a 2'-deoxyribonucleoside 5'-phosphate + diphosphate + H(+)</text>
        <dbReference type="Rhea" id="RHEA:44644"/>
        <dbReference type="ChEBI" id="CHEBI:15377"/>
        <dbReference type="ChEBI" id="CHEBI:15378"/>
        <dbReference type="ChEBI" id="CHEBI:33019"/>
        <dbReference type="ChEBI" id="CHEBI:61560"/>
        <dbReference type="ChEBI" id="CHEBI:65317"/>
        <dbReference type="EC" id="3.6.1.9"/>
    </reaction>
</comment>
<dbReference type="HAMAP" id="MF_00528">
    <property type="entry name" value="Maf"/>
    <property type="match status" value="1"/>
</dbReference>
<dbReference type="CDD" id="cd00555">
    <property type="entry name" value="Maf"/>
    <property type="match status" value="1"/>
</dbReference>